<evidence type="ECO:0000259" key="10">
    <source>
        <dbReference type="Pfam" id="PF04290"/>
    </source>
</evidence>
<dbReference type="PANTHER" id="PTHR35011">
    <property type="entry name" value="2,3-DIKETO-L-GULONATE TRAP TRANSPORTER SMALL PERMEASE PROTEIN YIAM"/>
    <property type="match status" value="1"/>
</dbReference>
<reference evidence="11 12" key="1">
    <citation type="submission" date="2021-03" db="EMBL/GenBank/DDBJ databases">
        <authorList>
            <person name="Peeters C."/>
        </authorList>
    </citation>
    <scope>NUCLEOTIDE SEQUENCE [LARGE SCALE GENOMIC DNA]</scope>
    <source>
        <strain evidence="11 12">LMG 26411</strain>
    </source>
</reference>
<keyword evidence="12" id="KW-1185">Reference proteome</keyword>
<feature type="transmembrane region" description="Helical" evidence="9">
    <location>
        <begin position="30"/>
        <end position="53"/>
    </location>
</feature>
<dbReference type="Pfam" id="PF04290">
    <property type="entry name" value="DctQ"/>
    <property type="match status" value="1"/>
</dbReference>
<feature type="transmembrane region" description="Helical" evidence="9">
    <location>
        <begin position="112"/>
        <end position="132"/>
    </location>
</feature>
<dbReference type="EMBL" id="CAJPVI010000080">
    <property type="protein sequence ID" value="CAG2160441.1"/>
    <property type="molecule type" value="Genomic_DNA"/>
</dbReference>
<evidence type="ECO:0000256" key="7">
    <source>
        <dbReference type="ARBA" id="ARBA00023136"/>
    </source>
</evidence>
<evidence type="ECO:0000313" key="11">
    <source>
        <dbReference type="EMBL" id="CAG2160441.1"/>
    </source>
</evidence>
<comment type="caution">
    <text evidence="11">The sequence shown here is derived from an EMBL/GenBank/DDBJ whole genome shotgun (WGS) entry which is preliminary data.</text>
</comment>
<dbReference type="InterPro" id="IPR007387">
    <property type="entry name" value="TRAP_DctQ"/>
</dbReference>
<evidence type="ECO:0000256" key="5">
    <source>
        <dbReference type="ARBA" id="ARBA00022692"/>
    </source>
</evidence>
<evidence type="ECO:0000256" key="4">
    <source>
        <dbReference type="ARBA" id="ARBA00022519"/>
    </source>
</evidence>
<evidence type="ECO:0000256" key="6">
    <source>
        <dbReference type="ARBA" id="ARBA00022989"/>
    </source>
</evidence>
<dbReference type="InterPro" id="IPR055348">
    <property type="entry name" value="DctQ"/>
</dbReference>
<evidence type="ECO:0000256" key="9">
    <source>
        <dbReference type="RuleBase" id="RU369079"/>
    </source>
</evidence>
<keyword evidence="4 9" id="KW-0997">Cell inner membrane</keyword>
<comment type="function">
    <text evidence="9">Part of the tripartite ATP-independent periplasmic (TRAP) transport system.</text>
</comment>
<evidence type="ECO:0000256" key="2">
    <source>
        <dbReference type="ARBA" id="ARBA00022448"/>
    </source>
</evidence>
<comment type="subunit">
    <text evidence="9">The complex comprises the extracytoplasmic solute receptor protein and the two transmembrane proteins.</text>
</comment>
<dbReference type="PANTHER" id="PTHR35011:SF10">
    <property type="entry name" value="TRAP TRANSPORTER SMALL PERMEASE PROTEIN"/>
    <property type="match status" value="1"/>
</dbReference>
<feature type="transmembrane region" description="Helical" evidence="9">
    <location>
        <begin position="152"/>
        <end position="171"/>
    </location>
</feature>
<comment type="caution">
    <text evidence="9">Lacks conserved residue(s) required for the propagation of feature annotation.</text>
</comment>
<keyword evidence="5 9" id="KW-0812">Transmembrane</keyword>
<keyword evidence="3" id="KW-1003">Cell membrane</keyword>
<gene>
    <name evidence="11" type="ORF">LMG26411_07491</name>
</gene>
<protein>
    <recommendedName>
        <fullName evidence="9">TRAP transporter small permease protein</fullName>
    </recommendedName>
</protein>
<dbReference type="Proteomes" id="UP000672657">
    <property type="component" value="Unassembled WGS sequence"/>
</dbReference>
<sequence length="191" mass="21006">MSSESLNKTFAPADNIIETLQAAVGRLYDFLMVLACLLLLIIVGSITLDVLLRNLAIQGLPRGFPASNDISEYALYFCTLLAAPWLLRAGQHIRVDIVLRAVPARLAWSCEWLSDVMALTGCVVVAWIGVVMAYRSYASGAIQIKSIVIPEWWVMAPLPVAFALLAVEFAFRMWRLAHSQRGPRSDAVSTA</sequence>
<comment type="similarity">
    <text evidence="8 9">Belongs to the TRAP transporter small permease family.</text>
</comment>
<proteinExistence type="inferred from homology"/>
<evidence type="ECO:0000256" key="3">
    <source>
        <dbReference type="ARBA" id="ARBA00022475"/>
    </source>
</evidence>
<evidence type="ECO:0000313" key="12">
    <source>
        <dbReference type="Proteomes" id="UP000672657"/>
    </source>
</evidence>
<evidence type="ECO:0000256" key="8">
    <source>
        <dbReference type="ARBA" id="ARBA00038436"/>
    </source>
</evidence>
<keyword evidence="6 9" id="KW-1133">Transmembrane helix</keyword>
<feature type="domain" description="Tripartite ATP-independent periplasmic transporters DctQ component" evidence="10">
    <location>
        <begin position="42"/>
        <end position="177"/>
    </location>
</feature>
<keyword evidence="7 9" id="KW-0472">Membrane</keyword>
<dbReference type="RefSeq" id="WP_211958238.1">
    <property type="nucleotide sequence ID" value="NZ_CAJPVI010000080.1"/>
</dbReference>
<name>A0ABN7QCK1_9BURK</name>
<keyword evidence="2 9" id="KW-0813">Transport</keyword>
<evidence type="ECO:0000256" key="1">
    <source>
        <dbReference type="ARBA" id="ARBA00004429"/>
    </source>
</evidence>
<accession>A0ABN7QCK1</accession>
<comment type="subcellular location">
    <subcellularLocation>
        <location evidence="1 9">Cell inner membrane</location>
        <topology evidence="1 9">Multi-pass membrane protein</topology>
    </subcellularLocation>
</comment>
<organism evidence="11 12">
    <name type="scientific">Cupriavidus numazuensis</name>
    <dbReference type="NCBI Taxonomy" id="221992"/>
    <lineage>
        <taxon>Bacteria</taxon>
        <taxon>Pseudomonadati</taxon>
        <taxon>Pseudomonadota</taxon>
        <taxon>Betaproteobacteria</taxon>
        <taxon>Burkholderiales</taxon>
        <taxon>Burkholderiaceae</taxon>
        <taxon>Cupriavidus</taxon>
    </lineage>
</organism>